<sequence>MSEPVMPPRPGDRGVVHDLVAGVVPVDEREAADRADILAWIASGAGLYRRTPPADPPKHLVTYFLPYHAGTDAVFLVEHRKAGLLLPPGGHVESDEPPWDTVVREAQEELGVVARPHPLTPDRRPLFVTVTPTVGPHSHLDATLWWLLDLDPAQRIAADPGEFSGWGWHPRREVAGWPAGRTDPELGRFLSKVEHLTTRTGQGAVTR</sequence>
<dbReference type="Pfam" id="PF00293">
    <property type="entry name" value="NUDIX"/>
    <property type="match status" value="1"/>
</dbReference>
<evidence type="ECO:0000313" key="4">
    <source>
        <dbReference type="Proteomes" id="UP001589608"/>
    </source>
</evidence>
<evidence type="ECO:0000256" key="1">
    <source>
        <dbReference type="ARBA" id="ARBA00022801"/>
    </source>
</evidence>
<organism evidence="3 4">
    <name type="scientific">Dactylosporangium vinaceum</name>
    <dbReference type="NCBI Taxonomy" id="53362"/>
    <lineage>
        <taxon>Bacteria</taxon>
        <taxon>Bacillati</taxon>
        <taxon>Actinomycetota</taxon>
        <taxon>Actinomycetes</taxon>
        <taxon>Micromonosporales</taxon>
        <taxon>Micromonosporaceae</taxon>
        <taxon>Dactylosporangium</taxon>
    </lineage>
</organism>
<dbReference type="PROSITE" id="PS51462">
    <property type="entry name" value="NUDIX"/>
    <property type="match status" value="1"/>
</dbReference>
<comment type="caution">
    <text evidence="3">The sequence shown here is derived from an EMBL/GenBank/DDBJ whole genome shotgun (WGS) entry which is preliminary data.</text>
</comment>
<name>A0ABV5M2R1_9ACTN</name>
<dbReference type="InterPro" id="IPR020084">
    <property type="entry name" value="NUDIX_hydrolase_CS"/>
</dbReference>
<dbReference type="InterPro" id="IPR051325">
    <property type="entry name" value="Nudix_hydrolase_domain"/>
</dbReference>
<protein>
    <submittedName>
        <fullName evidence="3">NUDIX domain-containing protein</fullName>
    </submittedName>
</protein>
<dbReference type="SUPFAM" id="SSF55811">
    <property type="entry name" value="Nudix"/>
    <property type="match status" value="1"/>
</dbReference>
<dbReference type="EMBL" id="JBHMCA010000019">
    <property type="protein sequence ID" value="MFB9443142.1"/>
    <property type="molecule type" value="Genomic_DNA"/>
</dbReference>
<dbReference type="InterPro" id="IPR000086">
    <property type="entry name" value="NUDIX_hydrolase_dom"/>
</dbReference>
<accession>A0ABV5M2R1</accession>
<dbReference type="PANTHER" id="PTHR21340:SF0">
    <property type="entry name" value="BIS(5'-NUCLEOSYL)-TETRAPHOSPHATASE [ASYMMETRICAL]"/>
    <property type="match status" value="1"/>
</dbReference>
<proteinExistence type="predicted"/>
<keyword evidence="1" id="KW-0378">Hydrolase</keyword>
<dbReference type="RefSeq" id="WP_223099686.1">
    <property type="nucleotide sequence ID" value="NZ_CP061913.1"/>
</dbReference>
<dbReference type="PROSITE" id="PS00893">
    <property type="entry name" value="NUDIX_BOX"/>
    <property type="match status" value="1"/>
</dbReference>
<reference evidence="3 4" key="1">
    <citation type="submission" date="2024-09" db="EMBL/GenBank/DDBJ databases">
        <authorList>
            <person name="Sun Q."/>
            <person name="Mori K."/>
        </authorList>
    </citation>
    <scope>NUCLEOTIDE SEQUENCE [LARGE SCALE GENOMIC DNA]</scope>
    <source>
        <strain evidence="3 4">JCM 3307</strain>
    </source>
</reference>
<gene>
    <name evidence="3" type="ORF">ACFFTR_08605</name>
</gene>
<evidence type="ECO:0000313" key="3">
    <source>
        <dbReference type="EMBL" id="MFB9443142.1"/>
    </source>
</evidence>
<keyword evidence="4" id="KW-1185">Reference proteome</keyword>
<dbReference type="Gene3D" id="3.90.79.10">
    <property type="entry name" value="Nucleoside Triphosphate Pyrophosphohydrolase"/>
    <property type="match status" value="1"/>
</dbReference>
<feature type="domain" description="Nudix hydrolase" evidence="2">
    <location>
        <begin position="57"/>
        <end position="191"/>
    </location>
</feature>
<dbReference type="Proteomes" id="UP001589608">
    <property type="component" value="Unassembled WGS sequence"/>
</dbReference>
<dbReference type="InterPro" id="IPR015797">
    <property type="entry name" value="NUDIX_hydrolase-like_dom_sf"/>
</dbReference>
<evidence type="ECO:0000259" key="2">
    <source>
        <dbReference type="PROSITE" id="PS51462"/>
    </source>
</evidence>
<dbReference type="PANTHER" id="PTHR21340">
    <property type="entry name" value="DIADENOSINE 5,5-P1,P4-TETRAPHOSPHATE PYROPHOSPHOHYDROLASE MUTT"/>
    <property type="match status" value="1"/>
</dbReference>